<organism evidence="3 4">
    <name type="scientific">Streptomyces luteireticuli</name>
    <dbReference type="NCBI Taxonomy" id="173858"/>
    <lineage>
        <taxon>Bacteria</taxon>
        <taxon>Bacillati</taxon>
        <taxon>Actinomycetota</taxon>
        <taxon>Actinomycetes</taxon>
        <taxon>Kitasatosporales</taxon>
        <taxon>Streptomycetaceae</taxon>
        <taxon>Streptomyces</taxon>
    </lineage>
</organism>
<dbReference type="CDD" id="cd00093">
    <property type="entry name" value="HTH_XRE"/>
    <property type="match status" value="1"/>
</dbReference>
<gene>
    <name evidence="3" type="ORF">GCM10010357_18680</name>
</gene>
<keyword evidence="4" id="KW-1185">Reference proteome</keyword>
<evidence type="ECO:0000313" key="3">
    <source>
        <dbReference type="EMBL" id="GAA0397845.1"/>
    </source>
</evidence>
<name>A0ABP3IFF1_9ACTN</name>
<accession>A0ABP3IFF1</accession>
<feature type="region of interest" description="Disordered" evidence="1">
    <location>
        <begin position="1"/>
        <end position="23"/>
    </location>
</feature>
<comment type="caution">
    <text evidence="3">The sequence shown here is derived from an EMBL/GenBank/DDBJ whole genome shotgun (WGS) entry which is preliminary data.</text>
</comment>
<dbReference type="RefSeq" id="WP_344021952.1">
    <property type="nucleotide sequence ID" value="NZ_BAAABX010000019.1"/>
</dbReference>
<dbReference type="SUPFAM" id="SSF47413">
    <property type="entry name" value="lambda repressor-like DNA-binding domains"/>
    <property type="match status" value="1"/>
</dbReference>
<evidence type="ECO:0000313" key="4">
    <source>
        <dbReference type="Proteomes" id="UP001500879"/>
    </source>
</evidence>
<dbReference type="InterPro" id="IPR010982">
    <property type="entry name" value="Lambda_DNA-bd_dom_sf"/>
</dbReference>
<protein>
    <recommendedName>
        <fullName evidence="2">HTH cro/C1-type domain-containing protein</fullName>
    </recommendedName>
</protein>
<evidence type="ECO:0000256" key="1">
    <source>
        <dbReference type="SAM" id="MobiDB-lite"/>
    </source>
</evidence>
<dbReference type="Gene3D" id="1.10.260.40">
    <property type="entry name" value="lambda repressor-like DNA-binding domains"/>
    <property type="match status" value="1"/>
</dbReference>
<dbReference type="PROSITE" id="PS50943">
    <property type="entry name" value="HTH_CROC1"/>
    <property type="match status" value="1"/>
</dbReference>
<reference evidence="4" key="1">
    <citation type="journal article" date="2019" name="Int. J. Syst. Evol. Microbiol.">
        <title>The Global Catalogue of Microorganisms (GCM) 10K type strain sequencing project: providing services to taxonomists for standard genome sequencing and annotation.</title>
        <authorList>
            <consortium name="The Broad Institute Genomics Platform"/>
            <consortium name="The Broad Institute Genome Sequencing Center for Infectious Disease"/>
            <person name="Wu L."/>
            <person name="Ma J."/>
        </authorList>
    </citation>
    <scope>NUCLEOTIDE SEQUENCE [LARGE SCALE GENOMIC DNA]</scope>
    <source>
        <strain evidence="4">JCM 4788</strain>
    </source>
</reference>
<dbReference type="EMBL" id="BAAABX010000019">
    <property type="protein sequence ID" value="GAA0397845.1"/>
    <property type="molecule type" value="Genomic_DNA"/>
</dbReference>
<sequence>MTPPRRSQSTRTPTSSRRSRERAVEGLVTGHLFKVVRRRLPCTQHRLAELLGVDTTTVQGWESGRRPLTAMGTGQFLVLRRSLLAHGADPALLALFGCAMEADAVIAHALGDVDCHADLKSHPLAGWVFDRSSTHMIAWALTGVTPAAVPSAPAEPRRRHGPTRDSPLLPPALLERFHTHMRRCAELADRAGEPGALLRRQALYLCSYDPSSDTHAWLADLRSRRSLRLTHAAWSPQWADARSVATSLTRHGELDVLHGFIERALGNDAGEVANLNYWAHWLGLDRSPYPDDSFMTERSPQRWDAGALLRGFADRLDPDLGCVDLNVHSVWALIAARPGLLSADPHLTSELRRRVTVLLDSSRISPQARRELDAVHYGLKLSSP</sequence>
<feature type="domain" description="HTH cro/C1-type" evidence="2">
    <location>
        <begin position="43"/>
        <end position="66"/>
    </location>
</feature>
<dbReference type="Proteomes" id="UP001500879">
    <property type="component" value="Unassembled WGS sequence"/>
</dbReference>
<dbReference type="InterPro" id="IPR001387">
    <property type="entry name" value="Cro/C1-type_HTH"/>
</dbReference>
<proteinExistence type="predicted"/>
<evidence type="ECO:0000259" key="2">
    <source>
        <dbReference type="PROSITE" id="PS50943"/>
    </source>
</evidence>
<feature type="compositionally biased region" description="Low complexity" evidence="1">
    <location>
        <begin position="1"/>
        <end position="16"/>
    </location>
</feature>